<dbReference type="InterPro" id="IPR045055">
    <property type="entry name" value="DNA2/NAM7-like"/>
</dbReference>
<evidence type="ECO:0000313" key="6">
    <source>
        <dbReference type="Proteomes" id="UP000002985"/>
    </source>
</evidence>
<keyword evidence="1" id="KW-0175">Coiled coil</keyword>
<feature type="domain" description="DNA2/NAM7 helicase helicase" evidence="2">
    <location>
        <begin position="1292"/>
        <end position="1332"/>
    </location>
</feature>
<dbReference type="EMBL" id="BAFH01000003">
    <property type="protein sequence ID" value="GAB61811.1"/>
    <property type="molecule type" value="Genomic_DNA"/>
</dbReference>
<evidence type="ECO:0000259" key="3">
    <source>
        <dbReference type="Pfam" id="PF13087"/>
    </source>
</evidence>
<dbReference type="FunFam" id="3.40.960.10:FF:000002">
    <property type="entry name" value="DNA helicase related protein"/>
    <property type="match status" value="1"/>
</dbReference>
<dbReference type="InterPro" id="IPR047187">
    <property type="entry name" value="SF1_C_Upf1"/>
</dbReference>
<feature type="domain" description="DNA2/NAM7 helicase-like C-terminal" evidence="3">
    <location>
        <begin position="1364"/>
        <end position="1550"/>
    </location>
</feature>
<dbReference type="InterPro" id="IPR041677">
    <property type="entry name" value="DNA2/NAM7_AAA_11"/>
</dbReference>
<evidence type="ECO:0000259" key="2">
    <source>
        <dbReference type="Pfam" id="PF13086"/>
    </source>
</evidence>
<dbReference type="eggNOG" id="COG1112">
    <property type="taxonomic scope" value="Bacteria"/>
</dbReference>
<dbReference type="InterPro" id="IPR011335">
    <property type="entry name" value="Restrct_endonuc-II-like"/>
</dbReference>
<comment type="caution">
    <text evidence="5">The sequence shown here is derived from an EMBL/GenBank/DDBJ whole genome shotgun (WGS) entry which is preliminary data.</text>
</comment>
<feature type="coiled-coil region" evidence="1">
    <location>
        <begin position="715"/>
        <end position="745"/>
    </location>
</feature>
<dbReference type="Gene3D" id="3.40.960.10">
    <property type="entry name" value="VSR Endonuclease"/>
    <property type="match status" value="1"/>
</dbReference>
<dbReference type="Gene3D" id="3.40.50.300">
    <property type="entry name" value="P-loop containing nucleotide triphosphate hydrolases"/>
    <property type="match status" value="3"/>
</dbReference>
<gene>
    <name evidence="5" type="ORF">KSU1_C0215</name>
</gene>
<dbReference type="Pfam" id="PF13087">
    <property type="entry name" value="AAA_12"/>
    <property type="match status" value="1"/>
</dbReference>
<dbReference type="PANTHER" id="PTHR10887:SF495">
    <property type="entry name" value="HELICASE SENATAXIN ISOFORM X1-RELATED"/>
    <property type="match status" value="1"/>
</dbReference>
<reference evidence="5 6" key="1">
    <citation type="journal article" date="2012" name="FEBS Lett.">
        <title>Anammox organism KSU-1 expresses a NirK-type copper-containing nitrite reductase instead of a NirS-type with cytochrome cd1.</title>
        <authorList>
            <person name="Hira D."/>
            <person name="Toh H."/>
            <person name="Migita C.T."/>
            <person name="Okubo H."/>
            <person name="Nishiyama T."/>
            <person name="Hattori M."/>
            <person name="Furukawa K."/>
            <person name="Fujii T."/>
        </authorList>
    </citation>
    <scope>NUCLEOTIDE SEQUENCE [LARGE SCALE GENOMIC DNA]</scope>
</reference>
<dbReference type="InterPro" id="IPR025103">
    <property type="entry name" value="DUF4011"/>
</dbReference>
<evidence type="ECO:0008006" key="7">
    <source>
        <dbReference type="Google" id="ProtNLM"/>
    </source>
</evidence>
<dbReference type="CDD" id="cd18808">
    <property type="entry name" value="SF1_C_Upf1"/>
    <property type="match status" value="1"/>
</dbReference>
<dbReference type="STRING" id="247490.KSU1_C0215"/>
<dbReference type="eggNOG" id="COG0467">
    <property type="taxonomic scope" value="Bacteria"/>
</dbReference>
<evidence type="ECO:0000259" key="4">
    <source>
        <dbReference type="Pfam" id="PF18741"/>
    </source>
</evidence>
<dbReference type="PANTHER" id="PTHR10887">
    <property type="entry name" value="DNA2/NAM7 HELICASE FAMILY"/>
    <property type="match status" value="1"/>
</dbReference>
<feature type="domain" description="Restriction endonuclease type II-like" evidence="4">
    <location>
        <begin position="1598"/>
        <end position="1694"/>
    </location>
</feature>
<dbReference type="Proteomes" id="UP000002985">
    <property type="component" value="Unassembled WGS sequence"/>
</dbReference>
<keyword evidence="6" id="KW-1185">Reference proteome</keyword>
<organism evidence="5 6">
    <name type="scientific">Candidatus Jettenia caeni</name>
    <dbReference type="NCBI Taxonomy" id="247490"/>
    <lineage>
        <taxon>Bacteria</taxon>
        <taxon>Pseudomonadati</taxon>
        <taxon>Planctomycetota</taxon>
        <taxon>Candidatus Brocadiia</taxon>
        <taxon>Candidatus Brocadiales</taxon>
        <taxon>Candidatus Brocadiaceae</taxon>
        <taxon>Candidatus Jettenia</taxon>
    </lineage>
</organism>
<protein>
    <recommendedName>
        <fullName evidence="7">DNA helicase</fullName>
    </recommendedName>
</protein>
<name>I3IJB6_9BACT</name>
<sequence>MPINKITKNGNKKKQEELIGLINSRIEKLRPKLLDLSRRNPLLSTRFSDKSNSHIRVVDELPNVLFQEIGERTMQFLPLPPLDGDPKDETTRQFKDSLADACITDDIYKKNLESIDPDDSNAPDKLAQAERELKDRVRVKLGMAPRQTMKNLSLVQHARNNNISPSYDLPLPNEAHKDGRHKDNKVQTLLLPDLLERRLNAILSKCTTWIQETGIDVLRVAFGFLEWNDTNDSRPALAPLMLVSVQIEKHKTQKGFQFTITSLGDTPEFNTILAEKLKIDFGLELPKFKENITPEDYFLEVSKLSPRGLQWRVRRQVAIGVFPSARMAMYHDLDTSSWDFGNQPVINNLFGDASLAQGTSLFGDEYDIDDPSIEIKVPLTVMDSDSSQFSVMVDVADGKNIAVEGPPGTGKSQTIVNTIASALAQGKKILFVAEKMAALEVVRSRLEACKLGPFLLTLQAVRSAKEQVVDSIRDRISLGNEINPRNYEETLEEFKNTRTKLQNYIQVISSVYGETDMTVYEIIGHSISTRKLFNELPEEVRSAPIPKPGQINKQTLKNISSLCDCLEESWDESNSHKKYWREIGVANVDLFSADEILNSAAKVAREFKQSANKRGHLLEIGLSEEMECSKLKKIWEALNKLPANRTEINIQLIKRLSSSSAIDQTRGFFSKIDKFKKSKNLISAILIDPLEHSTASNLLRMSQLAKELSLSELSEEEANKKLAKMREDEKKIKAALGIYDELRRQVKDIDCISIKFLIALCEVAQDTERKILILRAARFEKPEVKDFLLKYKAEAKSLQERYKELSKIFNLSTSPYVDDLVRHCEVLSKAGFFSVLSPKYHAAKRFYKSIAQTGKWDGAKSVILLKQLVLWIRGEKSFACDEQIKELLKSHFNGMNTNFEIFEKLLDFYELAENKLRGLGNKNLRGFLFSAPLDSVMSLPKLDADNPLYQFPDETIDSLLYNARQMREEINLYEKSLSEFIDLSRLFCYPKDVHVSELIKIACQVEQLYTLCLEISNDQNMKNLLAEYHSGVETNAVLVEPSLKVAEIAVDLGDNFGKIYLNSIENDSIQKHCDVIEQILKADSDAEAELKNLTSLIESDPQCLRKDMSRIAFSEFMAEASLDKEGLIAHSVVAQNIKDAANEGYEAVIKAFSKTKNYYQDLSKNIVALIAQAMAREVYKSHGKVLSSFNGIKLDKLRKEVAALDKSILELSRKRLRVKLIKEANPPEGSRSGKRSEWTDMNLIQHEVSKKTRFVPVRDLTSRAGRALLEIKPCWMVSPLAVAQYIPKGIIDFDLVIIDEASQMTPQDSVGALVRAKQAMIVGDTNQLPPTSFFQKFIDDDEEDENEEVITEESILEMANAVFRPARRLKWHYRSRHSGLIAFSNKYVYDNDLVVFPSPVENHPHMGVSYRKINGLYSKGTNPVEAKVMVDAVINFMHQNKEKSLGVVVLNQKQKDLIMQEMDHALVNDSIAQKYVEHWEKNRDGLESFFVKNLENVQGDERDVIFIGTVYGPEKENAPVMQRFGPINGITGKRRLNVLFTRAKQQIVTFSSMTSNDVRADNRVNEGVLMLKKWLEYGATGHLLVDELNISREPDSMFEQYVIDQLKAMGCELMSQVGVAGYFIDIGVKHSNWSHGFIMGVECDGASYHSSKSARDRDRLRQEVLVGLGWHLHRIWSTDWFDDPIRQSERLREAVQKRLEELKKRGLFPISC</sequence>
<dbReference type="Pfam" id="PF18741">
    <property type="entry name" value="MTES_1575"/>
    <property type="match status" value="1"/>
</dbReference>
<dbReference type="InterPro" id="IPR049468">
    <property type="entry name" value="Restrct_endonuc-II-like_dom"/>
</dbReference>
<dbReference type="SUPFAM" id="SSF52540">
    <property type="entry name" value="P-loop containing nucleoside triphosphate hydrolases"/>
    <property type="match status" value="1"/>
</dbReference>
<dbReference type="InterPro" id="IPR041679">
    <property type="entry name" value="DNA2/NAM7-like_C"/>
</dbReference>
<proteinExistence type="predicted"/>
<evidence type="ECO:0000256" key="1">
    <source>
        <dbReference type="SAM" id="Coils"/>
    </source>
</evidence>
<accession>I3IJB6</accession>
<dbReference type="Pfam" id="PF13086">
    <property type="entry name" value="AAA_11"/>
    <property type="match status" value="1"/>
</dbReference>
<evidence type="ECO:0000313" key="5">
    <source>
        <dbReference type="EMBL" id="GAB61811.1"/>
    </source>
</evidence>
<dbReference type="InterPro" id="IPR027417">
    <property type="entry name" value="P-loop_NTPase"/>
</dbReference>
<dbReference type="Pfam" id="PF13195">
    <property type="entry name" value="DUF4011"/>
    <property type="match status" value="1"/>
</dbReference>
<dbReference type="GO" id="GO:0004386">
    <property type="term" value="F:helicase activity"/>
    <property type="evidence" value="ECO:0007669"/>
    <property type="project" value="InterPro"/>
</dbReference>
<dbReference type="SUPFAM" id="SSF52980">
    <property type="entry name" value="Restriction endonuclease-like"/>
    <property type="match status" value="1"/>
</dbReference>